<dbReference type="PROSITE" id="PS50297">
    <property type="entry name" value="ANK_REP_REGION"/>
    <property type="match status" value="2"/>
</dbReference>
<dbReference type="Proteomes" id="UP000776983">
    <property type="component" value="Unassembled WGS sequence"/>
</dbReference>
<dbReference type="RefSeq" id="WP_226953329.1">
    <property type="nucleotide sequence ID" value="NZ_JACDXW010000002.1"/>
</dbReference>
<feature type="compositionally biased region" description="Low complexity" evidence="4">
    <location>
        <begin position="236"/>
        <end position="248"/>
    </location>
</feature>
<comment type="caution">
    <text evidence="6">The sequence shown here is derived from an EMBL/GenBank/DDBJ whole genome shotgun (WGS) entry which is preliminary data.</text>
</comment>
<name>A0ABS8CAM5_9BURK</name>
<evidence type="ECO:0000313" key="6">
    <source>
        <dbReference type="EMBL" id="MCB5363090.1"/>
    </source>
</evidence>
<dbReference type="PRINTS" id="PR01415">
    <property type="entry name" value="ANKYRIN"/>
</dbReference>
<reference evidence="6 7" key="1">
    <citation type="submission" date="2020-07" db="EMBL/GenBank/DDBJ databases">
        <title>Pusillimonas sp. nov., isolated from poultry manure in Taiwan.</title>
        <authorList>
            <person name="Lin S.-Y."/>
            <person name="Tang Y.-S."/>
            <person name="Young C.-C."/>
        </authorList>
    </citation>
    <scope>NUCLEOTIDE SEQUENCE [LARGE SCALE GENOMIC DNA]</scope>
    <source>
        <strain evidence="6 7">CC-YST705</strain>
    </source>
</reference>
<dbReference type="SMART" id="SM00248">
    <property type="entry name" value="ANK"/>
    <property type="match status" value="4"/>
</dbReference>
<evidence type="ECO:0000256" key="4">
    <source>
        <dbReference type="SAM" id="MobiDB-lite"/>
    </source>
</evidence>
<proteinExistence type="predicted"/>
<dbReference type="PANTHER" id="PTHR24171">
    <property type="entry name" value="ANKYRIN REPEAT DOMAIN-CONTAINING PROTEIN 39-RELATED"/>
    <property type="match status" value="1"/>
</dbReference>
<feature type="region of interest" description="Disordered" evidence="4">
    <location>
        <begin position="229"/>
        <end position="287"/>
    </location>
</feature>
<dbReference type="PANTHER" id="PTHR24171:SF9">
    <property type="entry name" value="ANKYRIN REPEAT DOMAIN-CONTAINING PROTEIN 39"/>
    <property type="match status" value="1"/>
</dbReference>
<evidence type="ECO:0000256" key="1">
    <source>
        <dbReference type="ARBA" id="ARBA00022737"/>
    </source>
</evidence>
<evidence type="ECO:0000256" key="3">
    <source>
        <dbReference type="PROSITE-ProRule" id="PRU00023"/>
    </source>
</evidence>
<evidence type="ECO:0000313" key="7">
    <source>
        <dbReference type="Proteomes" id="UP000776983"/>
    </source>
</evidence>
<feature type="signal peptide" evidence="5">
    <location>
        <begin position="1"/>
        <end position="29"/>
    </location>
</feature>
<evidence type="ECO:0000256" key="5">
    <source>
        <dbReference type="SAM" id="SignalP"/>
    </source>
</evidence>
<dbReference type="SUPFAM" id="SSF48403">
    <property type="entry name" value="Ankyrin repeat"/>
    <property type="match status" value="1"/>
</dbReference>
<keyword evidence="7" id="KW-1185">Reference proteome</keyword>
<evidence type="ECO:0000256" key="2">
    <source>
        <dbReference type="ARBA" id="ARBA00023043"/>
    </source>
</evidence>
<dbReference type="Pfam" id="PF12796">
    <property type="entry name" value="Ank_2"/>
    <property type="match status" value="1"/>
</dbReference>
<feature type="chain" id="PRO_5046977726" evidence="5">
    <location>
        <begin position="30"/>
        <end position="287"/>
    </location>
</feature>
<dbReference type="Gene3D" id="1.25.40.20">
    <property type="entry name" value="Ankyrin repeat-containing domain"/>
    <property type="match status" value="1"/>
</dbReference>
<dbReference type="InterPro" id="IPR036770">
    <property type="entry name" value="Ankyrin_rpt-contain_sf"/>
</dbReference>
<dbReference type="PROSITE" id="PS50088">
    <property type="entry name" value="ANK_REPEAT"/>
    <property type="match status" value="2"/>
</dbReference>
<dbReference type="InterPro" id="IPR002110">
    <property type="entry name" value="Ankyrin_rpt"/>
</dbReference>
<keyword evidence="5" id="KW-0732">Signal</keyword>
<protein>
    <submittedName>
        <fullName evidence="6">Ankyrin repeat domain-containing protein</fullName>
    </submittedName>
</protein>
<gene>
    <name evidence="6" type="ORF">H0484_04885</name>
</gene>
<keyword evidence="2 3" id="KW-0040">ANK repeat</keyword>
<dbReference type="EMBL" id="JACDXW010000002">
    <property type="protein sequence ID" value="MCB5363090.1"/>
    <property type="molecule type" value="Genomic_DNA"/>
</dbReference>
<accession>A0ABS8CAM5</accession>
<feature type="repeat" description="ANK" evidence="3">
    <location>
        <begin position="158"/>
        <end position="190"/>
    </location>
</feature>
<keyword evidence="1" id="KW-0677">Repeat</keyword>
<sequence>MQNSIGFRRFATWLLLLGLSLSLMGAASAPKDWWIALTNDHASDVREGLRRGVDPNAVTAEGMPAIMQAVREDSWKSFDLLLAHRKIDVNVTNKIDETPLMYVAVVGQTQRAAQLIAKGAQVNRLGWTPLHYAASTGQIDTMRMLLKHQAIVNAPGPDGTTPLMMAAYGGSEEAIRVLLAAGADITARNLESRSAVDWAKVRKHDALAAKLQDLTKRELDKRAALRRQVEGESALPATTPAQAVAAPVPAQPNPAESKPAQTEGEPPQGNSSYFDLQRFEREDGDTW</sequence>
<organism evidence="6 7">
    <name type="scientific">Mesopusillimonas faecipullorum</name>
    <dbReference type="NCBI Taxonomy" id="2755040"/>
    <lineage>
        <taxon>Bacteria</taxon>
        <taxon>Pseudomonadati</taxon>
        <taxon>Pseudomonadota</taxon>
        <taxon>Betaproteobacteria</taxon>
        <taxon>Burkholderiales</taxon>
        <taxon>Alcaligenaceae</taxon>
        <taxon>Mesopusillimonas</taxon>
    </lineage>
</organism>
<feature type="repeat" description="ANK" evidence="3">
    <location>
        <begin position="125"/>
        <end position="157"/>
    </location>
</feature>